<dbReference type="Pfam" id="PF17802">
    <property type="entry name" value="SpaA"/>
    <property type="match status" value="1"/>
</dbReference>
<keyword evidence="1" id="KW-0472">Membrane</keyword>
<evidence type="ECO:0000313" key="4">
    <source>
        <dbReference type="EMBL" id="OFA33652.1"/>
    </source>
</evidence>
<reference evidence="4 5" key="1">
    <citation type="submission" date="2016-07" db="EMBL/GenBank/DDBJ databases">
        <title>Draft Genome Sequence of Bifidobacterium adolescentis strain Km 4.</title>
        <authorList>
            <person name="Danilenko V.N."/>
        </authorList>
    </citation>
    <scope>NUCLEOTIDE SEQUENCE [LARGE SCALE GENOMIC DNA]</scope>
    <source>
        <strain evidence="4 5">Km 4</strain>
    </source>
</reference>
<dbReference type="AlphaFoldDB" id="A0A1E7XY66"/>
<feature type="domain" description="SpaA-like prealbumin fold" evidence="3">
    <location>
        <begin position="335"/>
        <end position="432"/>
    </location>
</feature>
<feature type="signal peptide" evidence="2">
    <location>
        <begin position="1"/>
        <end position="45"/>
    </location>
</feature>
<keyword evidence="1" id="KW-0812">Transmembrane</keyword>
<dbReference type="SUPFAM" id="SSF49478">
    <property type="entry name" value="Cna protein B-type domain"/>
    <property type="match status" value="1"/>
</dbReference>
<feature type="chain" id="PRO_5009208535" description="SpaA-like prealbumin fold domain-containing protein" evidence="2">
    <location>
        <begin position="46"/>
        <end position="498"/>
    </location>
</feature>
<sequence>MDLEQTGTTGRDETKEKRAMTNTRMMTAAALAAMLAVGAAPAAMADEADATIELNAVAGGTLEGHRYTAYRIGSYENAEESGGKVSRVDVVNANGAKAWLTDALSKTGTDRTKGCDEAGTIAHLTDAAKTRAVASALAKSDAKPEAAAAVDGSGASATLSVPEGLYLVADSDGQPVVVGTKINGLDLASQTLGVANVKVWSVPLTLAESTGAKSTNVGDVRSFKASFTSPIGVPATLMLTIGGRGLSDVETVTAKAGSDTTSITVTGGTADLTAFAAAHPGERVELDYSAKVTASGPTESDAAESKDTLTVGWDDDVTRSSEASASLLSFRFGLDKVSAADTTQHLSGAGFKVQGPDGWLVKGGTGWTFSEDESGATEFTTGDDGLLKFEGLKAGTYTLKETTVPDGFWSIAKPTLTVAISDDGTAVVKGVDEPNLTQQVIGTGDMDGWTVAQVRNVNGVSQLPSTGGVGTALTVAAALSAAAVLLALSIELRRLSAR</sequence>
<evidence type="ECO:0000313" key="5">
    <source>
        <dbReference type="Proteomes" id="UP000175684"/>
    </source>
</evidence>
<dbReference type="InterPro" id="IPR041033">
    <property type="entry name" value="SpaA_PFL_dom_1"/>
</dbReference>
<dbReference type="EMBL" id="MAXD01000014">
    <property type="protein sequence ID" value="OFA33652.1"/>
    <property type="molecule type" value="Genomic_DNA"/>
</dbReference>
<dbReference type="Proteomes" id="UP000175684">
    <property type="component" value="Unassembled WGS sequence"/>
</dbReference>
<organism evidence="4 5">
    <name type="scientific">Bifidobacterium adolescentis</name>
    <dbReference type="NCBI Taxonomy" id="1680"/>
    <lineage>
        <taxon>Bacteria</taxon>
        <taxon>Bacillati</taxon>
        <taxon>Actinomycetota</taxon>
        <taxon>Actinomycetes</taxon>
        <taxon>Bifidobacteriales</taxon>
        <taxon>Bifidobacteriaceae</taxon>
        <taxon>Bifidobacterium</taxon>
    </lineage>
</organism>
<proteinExistence type="predicted"/>
<name>A0A1E7XY66_BIFAD</name>
<evidence type="ECO:0000256" key="2">
    <source>
        <dbReference type="SAM" id="SignalP"/>
    </source>
</evidence>
<accession>A0A1E7XY66</accession>
<evidence type="ECO:0000259" key="3">
    <source>
        <dbReference type="Pfam" id="PF17802"/>
    </source>
</evidence>
<comment type="caution">
    <text evidence="4">The sequence shown here is derived from an EMBL/GenBank/DDBJ whole genome shotgun (WGS) entry which is preliminary data.</text>
</comment>
<protein>
    <recommendedName>
        <fullName evidence="3">SpaA-like prealbumin fold domain-containing protein</fullName>
    </recommendedName>
</protein>
<dbReference type="GO" id="GO:0005975">
    <property type="term" value="P:carbohydrate metabolic process"/>
    <property type="evidence" value="ECO:0007669"/>
    <property type="project" value="UniProtKB-ARBA"/>
</dbReference>
<gene>
    <name evidence="4" type="ORF">BBK15_09705</name>
</gene>
<keyword evidence="1" id="KW-1133">Transmembrane helix</keyword>
<dbReference type="Gene3D" id="2.60.40.10">
    <property type="entry name" value="Immunoglobulins"/>
    <property type="match status" value="1"/>
</dbReference>
<keyword evidence="2" id="KW-0732">Signal</keyword>
<feature type="transmembrane region" description="Helical" evidence="1">
    <location>
        <begin position="468"/>
        <end position="488"/>
    </location>
</feature>
<evidence type="ECO:0000256" key="1">
    <source>
        <dbReference type="SAM" id="Phobius"/>
    </source>
</evidence>
<dbReference type="InterPro" id="IPR013783">
    <property type="entry name" value="Ig-like_fold"/>
</dbReference>